<reference evidence="3 4" key="1">
    <citation type="submission" date="2014-11" db="EMBL/GenBank/DDBJ databases">
        <authorList>
            <person name="Urmite Genomes Urmite Genomes"/>
        </authorList>
    </citation>
    <scope>NUCLEOTIDE SEQUENCE [LARGE SCALE GENOMIC DNA]</scope>
    <source>
        <strain evidence="3 4">Oc5</strain>
    </source>
</reference>
<feature type="transmembrane region" description="Helical" evidence="1">
    <location>
        <begin position="7"/>
        <end position="25"/>
    </location>
</feature>
<evidence type="ECO:0000313" key="4">
    <source>
        <dbReference type="Proteomes" id="UP000040453"/>
    </source>
</evidence>
<keyword evidence="3" id="KW-0378">Hydrolase</keyword>
<evidence type="ECO:0000256" key="1">
    <source>
        <dbReference type="SAM" id="Phobius"/>
    </source>
</evidence>
<feature type="domain" description="Alpha/beta hydrolase fold-5" evidence="2">
    <location>
        <begin position="65"/>
        <end position="230"/>
    </location>
</feature>
<organism evidence="3 4">
    <name type="scientific">Oceanobacillus oncorhynchi</name>
    <dbReference type="NCBI Taxonomy" id="545501"/>
    <lineage>
        <taxon>Bacteria</taxon>
        <taxon>Bacillati</taxon>
        <taxon>Bacillota</taxon>
        <taxon>Bacilli</taxon>
        <taxon>Bacillales</taxon>
        <taxon>Bacillaceae</taxon>
        <taxon>Oceanobacillus</taxon>
    </lineage>
</organism>
<keyword evidence="1" id="KW-0812">Transmembrane</keyword>
<dbReference type="AlphaFoldDB" id="A0A0A1MDS7"/>
<gene>
    <name evidence="3" type="ORF">BN997_01046</name>
</gene>
<dbReference type="EMBL" id="CDGG01000001">
    <property type="protein sequence ID" value="CEI81228.1"/>
    <property type="molecule type" value="Genomic_DNA"/>
</dbReference>
<keyword evidence="1" id="KW-0472">Membrane</keyword>
<dbReference type="GO" id="GO:0016787">
    <property type="term" value="F:hydrolase activity"/>
    <property type="evidence" value="ECO:0007669"/>
    <property type="project" value="UniProtKB-KW"/>
</dbReference>
<dbReference type="RefSeq" id="WP_052484914.1">
    <property type="nucleotide sequence ID" value="NZ_CAXOIH010000010.1"/>
</dbReference>
<dbReference type="Gene3D" id="3.40.50.1820">
    <property type="entry name" value="alpha/beta hydrolase"/>
    <property type="match status" value="1"/>
</dbReference>
<accession>A0A0A1MDS7</accession>
<keyword evidence="1" id="KW-1133">Transmembrane helix</keyword>
<dbReference type="Pfam" id="PF12695">
    <property type="entry name" value="Abhydrolase_5"/>
    <property type="match status" value="1"/>
</dbReference>
<dbReference type="Proteomes" id="UP000040453">
    <property type="component" value="Unassembled WGS sequence"/>
</dbReference>
<name>A0A0A1MDS7_9BACI</name>
<proteinExistence type="predicted"/>
<evidence type="ECO:0000313" key="3">
    <source>
        <dbReference type="EMBL" id="CEI81228.1"/>
    </source>
</evidence>
<dbReference type="OrthoDB" id="9780932at2"/>
<protein>
    <submittedName>
        <fullName evidence="3">Alpha/beta hydrolase family protein</fullName>
    </submittedName>
</protein>
<dbReference type="SUPFAM" id="SSF53474">
    <property type="entry name" value="alpha/beta-Hydrolases"/>
    <property type="match status" value="1"/>
</dbReference>
<keyword evidence="4" id="KW-1185">Reference proteome</keyword>
<sequence length="243" mass="27206">MKIFKRTMLIVGGLVSLAAICFFIWSQITYKPTNELKELVNLSEVTNNEEGSTYVFTPEEPSKVGIILYPGAKVETLAYSYLAEQLANEGYNVFIPSMPLNFAIFGIDRADEVMQLDESITTWYIGGHSLGGSMAAAYTKKNPDNVDGLFFLGSYTNDSNNLSELTIPSLSIYAEFDGLSTLNKIEKNRIYNPKSTEYFEIKGGNHAQFGMYGEQKNDLDASISPKKQQDLVIEKIINWLEQL</sequence>
<evidence type="ECO:0000259" key="2">
    <source>
        <dbReference type="Pfam" id="PF12695"/>
    </source>
</evidence>
<dbReference type="STRING" id="545501.BN997_01046"/>
<dbReference type="InterPro" id="IPR029059">
    <property type="entry name" value="AB_hydrolase_5"/>
</dbReference>
<dbReference type="InterPro" id="IPR029058">
    <property type="entry name" value="AB_hydrolase_fold"/>
</dbReference>